<evidence type="ECO:0000256" key="5">
    <source>
        <dbReference type="ARBA" id="ARBA00022567"/>
    </source>
</evidence>
<dbReference type="PRINTS" id="PR00078">
    <property type="entry name" value="G3PDHDRGNASE"/>
</dbReference>
<dbReference type="GO" id="GO:0006096">
    <property type="term" value="P:glycolytic process"/>
    <property type="evidence" value="ECO:0007669"/>
    <property type="project" value="UniProtKB-KW"/>
</dbReference>
<dbReference type="Pfam" id="PF00044">
    <property type="entry name" value="Gp_dh_N"/>
    <property type="match status" value="1"/>
</dbReference>
<keyword evidence="13" id="KW-0520">NAD</keyword>
<dbReference type="Gramene" id="PRQ60368">
    <property type="protein sequence ID" value="PRQ60368"/>
    <property type="gene ID" value="RchiOBHm_Chr1g0380411"/>
</dbReference>
<evidence type="ECO:0000256" key="9">
    <source>
        <dbReference type="ARBA" id="ARBA00052787"/>
    </source>
</evidence>
<sequence>MGKIKLGINGFGRIGRLVTRVALQRDDIELVCINDPYITADYIVYMFKHDTVHGAWKNCDVKLKNANHVYFGNKVVTIFAISREDEIPWSGPGAEYIVDASGTATEIEFAQGHLKGGAKKVIVTCPCDGAPTFVVGVNEKEYKPELNVVSGASCTTNCLAPLAKVIHDKFGIIEGLMSTVHSVTASQRGVDGTCPNDWRPGKAAPTIKDWRIGRAAYINIIPTTTGAAKAVGKVLPDLDGKLTGMSFRVPSLDVSVVDLTVRLEKPATYEEIKAAIKEESEGNLKGILGYTEDDVVSTDFERDSRSSIFDAKAGIALNDNFHKLVAWYDNEWGYSTRIVDLMTYIASFDSA</sequence>
<dbReference type="GO" id="GO:0050661">
    <property type="term" value="F:NADP binding"/>
    <property type="evidence" value="ECO:0007669"/>
    <property type="project" value="InterPro"/>
</dbReference>
<evidence type="ECO:0000256" key="8">
    <source>
        <dbReference type="ARBA" id="ARBA00025350"/>
    </source>
</evidence>
<evidence type="ECO:0000256" key="11">
    <source>
        <dbReference type="PIRSR" id="PIRSR000149-1"/>
    </source>
</evidence>
<evidence type="ECO:0000259" key="17">
    <source>
        <dbReference type="SMART" id="SM00846"/>
    </source>
</evidence>
<feature type="binding site" evidence="12">
    <location>
        <begin position="153"/>
        <end position="155"/>
    </location>
    <ligand>
        <name>D-glyceraldehyde 3-phosphate</name>
        <dbReference type="ChEBI" id="CHEBI:59776"/>
    </ligand>
</feature>
<dbReference type="CDD" id="cd18126">
    <property type="entry name" value="GAPDH_I_C"/>
    <property type="match status" value="1"/>
</dbReference>
<dbReference type="Gene3D" id="3.30.360.10">
    <property type="entry name" value="Dihydrodipicolinate Reductase, domain 2"/>
    <property type="match status" value="1"/>
</dbReference>
<comment type="caution">
    <text evidence="18">The sequence shown here is derived from an EMBL/GenBank/DDBJ whole genome shotgun (WGS) entry which is preliminary data.</text>
</comment>
<dbReference type="InterPro" id="IPR036291">
    <property type="entry name" value="NAD(P)-bd_dom_sf"/>
</dbReference>
<dbReference type="EMBL" id="PDCK01000039">
    <property type="protein sequence ID" value="PRQ60368.1"/>
    <property type="molecule type" value="Genomic_DNA"/>
</dbReference>
<keyword evidence="5" id="KW-0113">Calvin cycle</keyword>
<comment type="catalytic activity">
    <reaction evidence="9">
        <text>D-glyceraldehyde 3-phosphate + phosphate + NADP(+) = (2R)-3-phospho-glyceroyl phosphate + NADPH + H(+)</text>
        <dbReference type="Rhea" id="RHEA:10296"/>
        <dbReference type="ChEBI" id="CHEBI:15378"/>
        <dbReference type="ChEBI" id="CHEBI:43474"/>
        <dbReference type="ChEBI" id="CHEBI:57604"/>
        <dbReference type="ChEBI" id="CHEBI:57783"/>
        <dbReference type="ChEBI" id="CHEBI:58349"/>
        <dbReference type="ChEBI" id="CHEBI:59776"/>
        <dbReference type="EC" id="1.2.1.13"/>
    </reaction>
</comment>
<dbReference type="Proteomes" id="UP000238479">
    <property type="component" value="Chromosome 1"/>
</dbReference>
<dbReference type="GO" id="GO:0019253">
    <property type="term" value="P:reductive pentose-phosphate cycle"/>
    <property type="evidence" value="ECO:0007669"/>
    <property type="project" value="UniProtKB-KW"/>
</dbReference>
<evidence type="ECO:0000256" key="12">
    <source>
        <dbReference type="PIRSR" id="PIRSR000149-2"/>
    </source>
</evidence>
<dbReference type="FunFam" id="3.30.360.10:FF:000002">
    <property type="entry name" value="Glyceraldehyde-3-phosphate dehydrogenase"/>
    <property type="match status" value="1"/>
</dbReference>
<name>A0A2P6SNU5_ROSCH</name>
<dbReference type="OrthoDB" id="10285434at2759"/>
<evidence type="ECO:0000256" key="3">
    <source>
        <dbReference type="ARBA" id="ARBA00007406"/>
    </source>
</evidence>
<dbReference type="GO" id="GO:0004365">
    <property type="term" value="F:glyceraldehyde-3-phosphate dehydrogenase (NAD+) (phosphorylating) activity"/>
    <property type="evidence" value="ECO:0007669"/>
    <property type="project" value="TreeGrafter"/>
</dbReference>
<evidence type="ECO:0000256" key="2">
    <source>
        <dbReference type="ARBA" id="ARBA00005215"/>
    </source>
</evidence>
<dbReference type="SMART" id="SM00846">
    <property type="entry name" value="Gp_dh_N"/>
    <property type="match status" value="1"/>
</dbReference>
<dbReference type="GO" id="GO:0047100">
    <property type="term" value="F:glyceraldehyde-3-phosphate dehydrogenase (NADP+) (phosphorylating) activity"/>
    <property type="evidence" value="ECO:0007669"/>
    <property type="project" value="UniProtKB-EC"/>
</dbReference>
<protein>
    <recommendedName>
        <fullName evidence="16">Glyceraldehyde-3-phosphate dehydrogenase</fullName>
        <ecNumber evidence="16">1.2.1.-</ecNumber>
    </recommendedName>
</protein>
<evidence type="ECO:0000256" key="1">
    <source>
        <dbReference type="ARBA" id="ARBA00004869"/>
    </source>
</evidence>
<feature type="binding site" evidence="12">
    <location>
        <begin position="225"/>
        <end position="226"/>
    </location>
    <ligand>
        <name>D-glyceraldehyde 3-phosphate</name>
        <dbReference type="ChEBI" id="CHEBI:59776"/>
    </ligand>
</feature>
<dbReference type="NCBIfam" id="TIGR01534">
    <property type="entry name" value="GAPDH-I"/>
    <property type="match status" value="1"/>
</dbReference>
<dbReference type="SUPFAM" id="SSF51735">
    <property type="entry name" value="NAD(P)-binding Rossmann-fold domains"/>
    <property type="match status" value="1"/>
</dbReference>
<evidence type="ECO:0000256" key="16">
    <source>
        <dbReference type="RuleBase" id="RU361160"/>
    </source>
</evidence>
<evidence type="ECO:0000256" key="7">
    <source>
        <dbReference type="ARBA" id="ARBA00023152"/>
    </source>
</evidence>
<comment type="subunit">
    <text evidence="10">Tetramer of either four A chains (GAPDH 2) or two A and two B chains (GAPDH 1).</text>
</comment>
<feature type="binding site" evidence="13">
    <location>
        <begin position="13"/>
        <end position="14"/>
    </location>
    <ligand>
        <name>NAD(+)</name>
        <dbReference type="ChEBI" id="CHEBI:57540"/>
    </ligand>
</feature>
<dbReference type="PANTHER" id="PTHR10836">
    <property type="entry name" value="GLYCERALDEHYDE 3-PHOSPHATE DEHYDROGENASE"/>
    <property type="match status" value="1"/>
</dbReference>
<dbReference type="GO" id="GO:0006006">
    <property type="term" value="P:glucose metabolic process"/>
    <property type="evidence" value="ECO:0007669"/>
    <property type="project" value="InterPro"/>
</dbReference>
<evidence type="ECO:0000256" key="10">
    <source>
        <dbReference type="ARBA" id="ARBA00063826"/>
    </source>
</evidence>
<comment type="function">
    <text evidence="8">Key enzyme in glycolysis that catalyzes the first step of the pathway by converting D-glyceraldehyde 3-phosphate (G3P) into 3-phospho-D-glyceroyl phosphate. Essential for the maintenance of cellular ATP levels and carbohydrate metabolism.</text>
</comment>
<comment type="pathway">
    <text evidence="2">Carbohydrate biosynthesis; Calvin cycle.</text>
</comment>
<dbReference type="SUPFAM" id="SSF55347">
    <property type="entry name" value="Glyceraldehyde-3-phosphate dehydrogenase-like, C-terminal domain"/>
    <property type="match status" value="1"/>
</dbReference>
<evidence type="ECO:0000256" key="13">
    <source>
        <dbReference type="PIRSR" id="PIRSR000149-3"/>
    </source>
</evidence>
<keyword evidence="19" id="KW-1185">Reference proteome</keyword>
<feature type="domain" description="Glyceraldehyde 3-phosphate dehydrogenase NAD(P) binding" evidence="17">
    <location>
        <begin position="4"/>
        <end position="154"/>
    </location>
</feature>
<feature type="binding site" evidence="13">
    <location>
        <position position="330"/>
    </location>
    <ligand>
        <name>NAD(+)</name>
        <dbReference type="ChEBI" id="CHEBI:57540"/>
    </ligand>
</feature>
<dbReference type="InterPro" id="IPR006424">
    <property type="entry name" value="Glyceraldehyde-3-P_DH_1"/>
</dbReference>
<comment type="similarity">
    <text evidence="3 15">Belongs to the glyceraldehyde-3-phosphate dehydrogenase family.</text>
</comment>
<evidence type="ECO:0000256" key="14">
    <source>
        <dbReference type="PIRSR" id="PIRSR000149-4"/>
    </source>
</evidence>
<evidence type="ECO:0000256" key="4">
    <source>
        <dbReference type="ARBA" id="ARBA00011881"/>
    </source>
</evidence>
<dbReference type="STRING" id="74649.A0A2P6SNU5"/>
<dbReference type="PIRSF" id="PIRSF000149">
    <property type="entry name" value="GAP_DH"/>
    <property type="match status" value="1"/>
</dbReference>
<dbReference type="PROSITE" id="PS00071">
    <property type="entry name" value="GAPDH"/>
    <property type="match status" value="1"/>
</dbReference>
<dbReference type="AlphaFoldDB" id="A0A2P6SNU5"/>
<accession>A0A2P6SNU5</accession>
<feature type="binding site" evidence="12">
    <location>
        <position position="184"/>
    </location>
    <ligand>
        <name>D-glyceraldehyde 3-phosphate</name>
        <dbReference type="ChEBI" id="CHEBI:59776"/>
    </ligand>
</feature>
<dbReference type="Gene3D" id="3.40.50.720">
    <property type="entry name" value="NAD(P)-binding Rossmann-like Domain"/>
    <property type="match status" value="1"/>
</dbReference>
<proteinExistence type="inferred from homology"/>
<evidence type="ECO:0000313" key="19">
    <source>
        <dbReference type="Proteomes" id="UP000238479"/>
    </source>
</evidence>
<feature type="binding site" evidence="13">
    <location>
        <position position="35"/>
    </location>
    <ligand>
        <name>NAD(+)</name>
        <dbReference type="ChEBI" id="CHEBI:57540"/>
    </ligand>
</feature>
<gene>
    <name evidence="18" type="ORF">RchiOBHm_Chr1g0380411</name>
</gene>
<evidence type="ECO:0000313" key="18">
    <source>
        <dbReference type="EMBL" id="PRQ60368.1"/>
    </source>
</evidence>
<keyword evidence="6 16" id="KW-0560">Oxidoreductase</keyword>
<dbReference type="PANTHER" id="PTHR10836:SF109">
    <property type="entry name" value="GLYCERALDEHYDE-3-PHOSPHATE DEHYDROGENASE"/>
    <property type="match status" value="1"/>
</dbReference>
<feature type="site" description="Activates thiol group during catalysis" evidence="14">
    <location>
        <position position="181"/>
    </location>
</feature>
<dbReference type="InterPro" id="IPR020828">
    <property type="entry name" value="GlycerAld_3-P_DH_NAD(P)-bd"/>
</dbReference>
<comment type="pathway">
    <text evidence="1">Carbohydrate degradation; glycolysis; pyruvate from D-glyceraldehyde 3-phosphate: step 1/5.</text>
</comment>
<dbReference type="InterPro" id="IPR020830">
    <property type="entry name" value="GlycerAld_3-P_DH_AS"/>
</dbReference>
<dbReference type="GO" id="GO:0051287">
    <property type="term" value="F:NAD binding"/>
    <property type="evidence" value="ECO:0007669"/>
    <property type="project" value="InterPro"/>
</dbReference>
<comment type="subunit">
    <text evidence="4">Homotetramer.</text>
</comment>
<keyword evidence="7" id="KW-0324">Glycolysis</keyword>
<dbReference type="InterPro" id="IPR020831">
    <property type="entry name" value="GlycerAld/Erythrose_P_DH"/>
</dbReference>
<organism evidence="18 19">
    <name type="scientific">Rosa chinensis</name>
    <name type="common">China rose</name>
    <dbReference type="NCBI Taxonomy" id="74649"/>
    <lineage>
        <taxon>Eukaryota</taxon>
        <taxon>Viridiplantae</taxon>
        <taxon>Streptophyta</taxon>
        <taxon>Embryophyta</taxon>
        <taxon>Tracheophyta</taxon>
        <taxon>Spermatophyta</taxon>
        <taxon>Magnoliopsida</taxon>
        <taxon>eudicotyledons</taxon>
        <taxon>Gunneridae</taxon>
        <taxon>Pentapetalae</taxon>
        <taxon>rosids</taxon>
        <taxon>fabids</taxon>
        <taxon>Rosales</taxon>
        <taxon>Rosaceae</taxon>
        <taxon>Rosoideae</taxon>
        <taxon>Rosoideae incertae sedis</taxon>
        <taxon>Rosa</taxon>
    </lineage>
</organism>
<evidence type="ECO:0000256" key="6">
    <source>
        <dbReference type="ARBA" id="ARBA00023002"/>
    </source>
</evidence>
<dbReference type="CDD" id="cd05214">
    <property type="entry name" value="GAPDH_I_N"/>
    <property type="match status" value="1"/>
</dbReference>
<keyword evidence="13" id="KW-0547">Nucleotide-binding</keyword>
<feature type="binding site" evidence="12">
    <location>
        <position position="248"/>
    </location>
    <ligand>
        <name>D-glyceraldehyde 3-phosphate</name>
        <dbReference type="ChEBI" id="CHEBI:59776"/>
    </ligand>
</feature>
<feature type="binding site" evidence="13">
    <location>
        <position position="124"/>
    </location>
    <ligand>
        <name>NAD(+)</name>
        <dbReference type="ChEBI" id="CHEBI:57540"/>
    </ligand>
</feature>
<dbReference type="FunFam" id="3.40.50.720:FF:000266">
    <property type="entry name" value="Glyceraldehyde-3-phosphate dehydrogenase"/>
    <property type="match status" value="1"/>
</dbReference>
<dbReference type="Pfam" id="PF02800">
    <property type="entry name" value="Gp_dh_C"/>
    <property type="match status" value="2"/>
</dbReference>
<dbReference type="InterPro" id="IPR020829">
    <property type="entry name" value="GlycerAld_3-P_DH_cat"/>
</dbReference>
<feature type="active site" description="Nucleophile" evidence="11">
    <location>
        <position position="154"/>
    </location>
</feature>
<dbReference type="GO" id="GO:0005829">
    <property type="term" value="C:cytosol"/>
    <property type="evidence" value="ECO:0007669"/>
    <property type="project" value="TreeGrafter"/>
</dbReference>
<reference evidence="18 19" key="1">
    <citation type="journal article" date="2018" name="Nat. Genet.">
        <title>The Rosa genome provides new insights in the design of modern roses.</title>
        <authorList>
            <person name="Bendahmane M."/>
        </authorList>
    </citation>
    <scope>NUCLEOTIDE SEQUENCE [LARGE SCALE GENOMIC DNA]</scope>
    <source>
        <strain evidence="19">cv. Old Blush</strain>
    </source>
</reference>
<dbReference type="EC" id="1.2.1.-" evidence="16"/>
<evidence type="ECO:0000256" key="15">
    <source>
        <dbReference type="RuleBase" id="RU000397"/>
    </source>
</evidence>